<organism evidence="2">
    <name type="scientific">Ditylum brightwellii</name>
    <dbReference type="NCBI Taxonomy" id="49249"/>
    <lineage>
        <taxon>Eukaryota</taxon>
        <taxon>Sar</taxon>
        <taxon>Stramenopiles</taxon>
        <taxon>Ochrophyta</taxon>
        <taxon>Bacillariophyta</taxon>
        <taxon>Mediophyceae</taxon>
        <taxon>Lithodesmiophycidae</taxon>
        <taxon>Lithodesmiales</taxon>
        <taxon>Lithodesmiaceae</taxon>
        <taxon>Ditylum</taxon>
    </lineage>
</organism>
<feature type="region of interest" description="Disordered" evidence="1">
    <location>
        <begin position="141"/>
        <end position="357"/>
    </location>
</feature>
<feature type="compositionally biased region" description="Low complexity" evidence="1">
    <location>
        <begin position="69"/>
        <end position="88"/>
    </location>
</feature>
<feature type="compositionally biased region" description="Low complexity" evidence="1">
    <location>
        <begin position="270"/>
        <end position="281"/>
    </location>
</feature>
<sequence length="460" mass="49950">MLSIVNRSKYGSCNTSAHNVKINDAGGATGSPRKSRRSSKNVHVAFASSDDDSSPVSCSRKYADPVQLSPINSSDSFSSPRRSSMKRPGTPNTILSTPVTSHDGDLLSLCSSSTSSSLISDEAPLVWPVPVRISFSDSAVPNCESSNGSYPNADQASKISGSSRSVDGSHKDGTDRRTKLSPRRLKWPWKKRHSSAPSSIEVGPGTPTLSPTTPHPASPFSSFRASSTSHQSSPYSPTPKNTSTSSIDYIVQTDTLDDAPTDHDSALRPSSQCSDSSVSSSLPAIVSPAYKFTPIGYGESDNEEEDYDTDTEEEDDDADGEDDEEEEEKKYGDLLISDEIIAKTKHDPPPRHSDNNLLSSDEAIVITDSSPFPHNPDQKDSQQIQHRELQIIDTNEIGEYDSSIMQKQSSSQTYHEQPGCCVQEDWSFMDLPLLFSKCVCSWSQTDDIPDYAATTNDGYP</sequence>
<accession>A0A7S1ZGE5</accession>
<name>A0A7S1ZGE5_9STRA</name>
<dbReference type="EMBL" id="HBGN01023749">
    <property type="protein sequence ID" value="CAD9338266.1"/>
    <property type="molecule type" value="Transcribed_RNA"/>
</dbReference>
<dbReference type="AlphaFoldDB" id="A0A7S1ZGE5"/>
<feature type="compositionally biased region" description="Basic and acidic residues" evidence="1">
    <location>
        <begin position="167"/>
        <end position="178"/>
    </location>
</feature>
<feature type="compositionally biased region" description="Basic and acidic residues" evidence="1">
    <location>
        <begin position="340"/>
        <end position="354"/>
    </location>
</feature>
<feature type="compositionally biased region" description="Low complexity" evidence="1">
    <location>
        <begin position="218"/>
        <end position="239"/>
    </location>
</feature>
<proteinExistence type="predicted"/>
<feature type="compositionally biased region" description="Polar residues" evidence="1">
    <location>
        <begin position="141"/>
        <end position="166"/>
    </location>
</feature>
<feature type="compositionally biased region" description="Polar residues" evidence="1">
    <location>
        <begin position="90"/>
        <end position="99"/>
    </location>
</feature>
<gene>
    <name evidence="2" type="ORF">DBRI1063_LOCUS15185</name>
</gene>
<protein>
    <submittedName>
        <fullName evidence="2">Uncharacterized protein</fullName>
    </submittedName>
</protein>
<feature type="region of interest" description="Disordered" evidence="1">
    <location>
        <begin position="15"/>
        <end position="99"/>
    </location>
</feature>
<reference evidence="2" key="1">
    <citation type="submission" date="2021-01" db="EMBL/GenBank/DDBJ databases">
        <authorList>
            <person name="Corre E."/>
            <person name="Pelletier E."/>
            <person name="Niang G."/>
            <person name="Scheremetjew M."/>
            <person name="Finn R."/>
            <person name="Kale V."/>
            <person name="Holt S."/>
            <person name="Cochrane G."/>
            <person name="Meng A."/>
            <person name="Brown T."/>
            <person name="Cohen L."/>
        </authorList>
    </citation>
    <scope>NUCLEOTIDE SEQUENCE</scope>
    <source>
        <strain evidence="2">Pop2</strain>
    </source>
</reference>
<feature type="compositionally biased region" description="Acidic residues" evidence="1">
    <location>
        <begin position="300"/>
        <end position="327"/>
    </location>
</feature>
<evidence type="ECO:0000256" key="1">
    <source>
        <dbReference type="SAM" id="MobiDB-lite"/>
    </source>
</evidence>
<feature type="compositionally biased region" description="Low complexity" evidence="1">
    <location>
        <begin position="203"/>
        <end position="212"/>
    </location>
</feature>
<feature type="compositionally biased region" description="Basic residues" evidence="1">
    <location>
        <begin position="179"/>
        <end position="194"/>
    </location>
</feature>
<evidence type="ECO:0000313" key="2">
    <source>
        <dbReference type="EMBL" id="CAD9338266.1"/>
    </source>
</evidence>